<name>A0ABN9QLN3_9DINO</name>
<accession>A0ABN9QLN3</accession>
<dbReference type="Proteomes" id="UP001189429">
    <property type="component" value="Unassembled WGS sequence"/>
</dbReference>
<comment type="caution">
    <text evidence="2">The sequence shown here is derived from an EMBL/GenBank/DDBJ whole genome shotgun (WGS) entry which is preliminary data.</text>
</comment>
<organism evidence="2 3">
    <name type="scientific">Prorocentrum cordatum</name>
    <dbReference type="NCBI Taxonomy" id="2364126"/>
    <lineage>
        <taxon>Eukaryota</taxon>
        <taxon>Sar</taxon>
        <taxon>Alveolata</taxon>
        <taxon>Dinophyceae</taxon>
        <taxon>Prorocentrales</taxon>
        <taxon>Prorocentraceae</taxon>
        <taxon>Prorocentrum</taxon>
    </lineage>
</organism>
<evidence type="ECO:0000313" key="3">
    <source>
        <dbReference type="Proteomes" id="UP001189429"/>
    </source>
</evidence>
<sequence length="214" mass="23642">HEARLELHEARLELHEARLELHEARLELHEREDKEEMIWIRKPPLGFSQGRAFVDGSATDPEDEVLRRAGWSIVVHSEAGQVLGAVRGTVPFAWAPLQLARDGGDYTFHFLSGCAQAPLGVPGDCTGSTRCAASVGKALDKGAARKHLWTRWWLGLVGDEQVLVTKAQAHRPKSECVMEAGRQTRECHEEKEPDAASIPSALMVDLGGWPAEFL</sequence>
<keyword evidence="3" id="KW-1185">Reference proteome</keyword>
<keyword evidence="1" id="KW-0175">Coiled coil</keyword>
<evidence type="ECO:0000256" key="1">
    <source>
        <dbReference type="SAM" id="Coils"/>
    </source>
</evidence>
<feature type="coiled-coil region" evidence="1">
    <location>
        <begin position="5"/>
        <end position="34"/>
    </location>
</feature>
<dbReference type="EMBL" id="CAUYUJ010003558">
    <property type="protein sequence ID" value="CAK0805798.1"/>
    <property type="molecule type" value="Genomic_DNA"/>
</dbReference>
<reference evidence="2" key="1">
    <citation type="submission" date="2023-10" db="EMBL/GenBank/DDBJ databases">
        <authorList>
            <person name="Chen Y."/>
            <person name="Shah S."/>
            <person name="Dougan E. K."/>
            <person name="Thang M."/>
            <person name="Chan C."/>
        </authorList>
    </citation>
    <scope>NUCLEOTIDE SEQUENCE [LARGE SCALE GENOMIC DNA]</scope>
</reference>
<gene>
    <name evidence="2" type="ORF">PCOR1329_LOCUS12226</name>
</gene>
<evidence type="ECO:0000313" key="2">
    <source>
        <dbReference type="EMBL" id="CAK0805798.1"/>
    </source>
</evidence>
<protein>
    <submittedName>
        <fullName evidence="2">Uncharacterized protein</fullName>
    </submittedName>
</protein>
<proteinExistence type="predicted"/>
<feature type="non-terminal residue" evidence="2">
    <location>
        <position position="1"/>
    </location>
</feature>
<feature type="non-terminal residue" evidence="2">
    <location>
        <position position="214"/>
    </location>
</feature>